<dbReference type="PROSITE" id="PS50110">
    <property type="entry name" value="RESPONSE_REGULATORY"/>
    <property type="match status" value="1"/>
</dbReference>
<feature type="domain" description="Response regulatory" evidence="10">
    <location>
        <begin position="1"/>
        <end position="102"/>
    </location>
</feature>
<name>A0A9D2I4C1_9FIRM</name>
<evidence type="ECO:0000256" key="2">
    <source>
        <dbReference type="ARBA" id="ARBA00022553"/>
    </source>
</evidence>
<dbReference type="Gene3D" id="1.10.10.10">
    <property type="entry name" value="Winged helix-like DNA-binding domain superfamily/Winged helix DNA-binding domain"/>
    <property type="match status" value="1"/>
</dbReference>
<evidence type="ECO:0000256" key="7">
    <source>
        <dbReference type="ARBA" id="ARBA00024867"/>
    </source>
</evidence>
<proteinExistence type="predicted"/>
<dbReference type="GO" id="GO:0005829">
    <property type="term" value="C:cytosol"/>
    <property type="evidence" value="ECO:0007669"/>
    <property type="project" value="TreeGrafter"/>
</dbReference>
<dbReference type="SMART" id="SM00862">
    <property type="entry name" value="Trans_reg_C"/>
    <property type="match status" value="1"/>
</dbReference>
<dbReference type="SMART" id="SM00448">
    <property type="entry name" value="REC"/>
    <property type="match status" value="1"/>
</dbReference>
<dbReference type="CDD" id="cd00383">
    <property type="entry name" value="trans_reg_C"/>
    <property type="match status" value="1"/>
</dbReference>
<dbReference type="InterPro" id="IPR001867">
    <property type="entry name" value="OmpR/PhoB-type_DNA-bd"/>
</dbReference>
<dbReference type="PROSITE" id="PS51755">
    <property type="entry name" value="OMPR_PHOB"/>
    <property type="match status" value="1"/>
</dbReference>
<dbReference type="Proteomes" id="UP000886858">
    <property type="component" value="Unassembled WGS sequence"/>
</dbReference>
<reference evidence="12" key="1">
    <citation type="journal article" date="2021" name="PeerJ">
        <title>Extensive microbial diversity within the chicken gut microbiome revealed by metagenomics and culture.</title>
        <authorList>
            <person name="Gilroy R."/>
            <person name="Ravi A."/>
            <person name="Getino M."/>
            <person name="Pursley I."/>
            <person name="Horton D.L."/>
            <person name="Alikhan N.F."/>
            <person name="Baker D."/>
            <person name="Gharbi K."/>
            <person name="Hall N."/>
            <person name="Watson M."/>
            <person name="Adriaenssens E.M."/>
            <person name="Foster-Nyarko E."/>
            <person name="Jarju S."/>
            <person name="Secka A."/>
            <person name="Antonio M."/>
            <person name="Oren A."/>
            <person name="Chaudhuri R.R."/>
            <person name="La Ragione R."/>
            <person name="Hildebrand F."/>
            <person name="Pallen M.J."/>
        </authorList>
    </citation>
    <scope>NUCLEOTIDE SEQUENCE</scope>
    <source>
        <strain evidence="12">CHK179-7159</strain>
    </source>
</reference>
<dbReference type="InterPro" id="IPR016032">
    <property type="entry name" value="Sig_transdc_resp-reg_C-effctor"/>
</dbReference>
<reference evidence="12" key="2">
    <citation type="submission" date="2021-04" db="EMBL/GenBank/DDBJ databases">
        <authorList>
            <person name="Gilroy R."/>
        </authorList>
    </citation>
    <scope>NUCLEOTIDE SEQUENCE</scope>
    <source>
        <strain evidence="12">CHK179-7159</strain>
    </source>
</reference>
<sequence>MVCDYLAGEGYQVEAFYDGRSAIRAFPGRQGDALALIDLMLPDVDGMEVIRAFRQTSTIPIIIITAKDDDADKAMGLNLGADDYVVKPFSLIELAARIRANIRRTTRYDAKGREELIRLGDLLIDNAGRRVWRDGKLIELTRTEFDLLFLMASSPGRAFSKGNLYEAVWKEPYYGNENVLNTHMNRLRAKLKDPGKPGQEYIRTIWGIGYRMEAPDAGGVEGGSL</sequence>
<feature type="DNA-binding region" description="OmpR/PhoB-type" evidence="9">
    <location>
        <begin position="114"/>
        <end position="214"/>
    </location>
</feature>
<dbReference type="GO" id="GO:0032993">
    <property type="term" value="C:protein-DNA complex"/>
    <property type="evidence" value="ECO:0007669"/>
    <property type="project" value="TreeGrafter"/>
</dbReference>
<feature type="domain" description="OmpR/PhoB-type" evidence="11">
    <location>
        <begin position="114"/>
        <end position="214"/>
    </location>
</feature>
<dbReference type="GO" id="GO:0000156">
    <property type="term" value="F:phosphorelay response regulator activity"/>
    <property type="evidence" value="ECO:0007669"/>
    <property type="project" value="TreeGrafter"/>
</dbReference>
<dbReference type="GO" id="GO:0006355">
    <property type="term" value="P:regulation of DNA-templated transcription"/>
    <property type="evidence" value="ECO:0007669"/>
    <property type="project" value="InterPro"/>
</dbReference>
<dbReference type="SUPFAM" id="SSF52172">
    <property type="entry name" value="CheY-like"/>
    <property type="match status" value="1"/>
</dbReference>
<dbReference type="InterPro" id="IPR001789">
    <property type="entry name" value="Sig_transdc_resp-reg_receiver"/>
</dbReference>
<evidence type="ECO:0000256" key="4">
    <source>
        <dbReference type="ARBA" id="ARBA00023015"/>
    </source>
</evidence>
<evidence type="ECO:0000256" key="1">
    <source>
        <dbReference type="ARBA" id="ARBA00018672"/>
    </source>
</evidence>
<evidence type="ECO:0000259" key="11">
    <source>
        <dbReference type="PROSITE" id="PS51755"/>
    </source>
</evidence>
<dbReference type="Gene3D" id="6.10.250.690">
    <property type="match status" value="1"/>
</dbReference>
<dbReference type="InterPro" id="IPR011006">
    <property type="entry name" value="CheY-like_superfamily"/>
</dbReference>
<keyword evidence="2 8" id="KW-0597">Phosphoprotein</keyword>
<dbReference type="SUPFAM" id="SSF46894">
    <property type="entry name" value="C-terminal effector domain of the bipartite response regulators"/>
    <property type="match status" value="1"/>
</dbReference>
<dbReference type="EMBL" id="DWYY01000022">
    <property type="protein sequence ID" value="HJA91822.1"/>
    <property type="molecule type" value="Genomic_DNA"/>
</dbReference>
<keyword evidence="6" id="KW-0804">Transcription</keyword>
<evidence type="ECO:0000256" key="6">
    <source>
        <dbReference type="ARBA" id="ARBA00023163"/>
    </source>
</evidence>
<keyword evidence="4" id="KW-0805">Transcription regulation</keyword>
<evidence type="ECO:0000256" key="9">
    <source>
        <dbReference type="PROSITE-ProRule" id="PRU01091"/>
    </source>
</evidence>
<dbReference type="Pfam" id="PF00486">
    <property type="entry name" value="Trans_reg_C"/>
    <property type="match status" value="1"/>
</dbReference>
<evidence type="ECO:0000313" key="13">
    <source>
        <dbReference type="Proteomes" id="UP000886858"/>
    </source>
</evidence>
<keyword evidence="5 9" id="KW-0238">DNA-binding</keyword>
<comment type="function">
    <text evidence="7">May play the central regulatory role in sporulation. It may be an element of the effector pathway responsible for the activation of sporulation genes in response to nutritional stress. Spo0A may act in concert with spo0H (a sigma factor) to control the expression of some genes that are critical to the sporulation process.</text>
</comment>
<dbReference type="FunFam" id="1.10.10.10:FF:000018">
    <property type="entry name" value="DNA-binding response regulator ResD"/>
    <property type="match status" value="1"/>
</dbReference>
<gene>
    <name evidence="12" type="ORF">H9717_01675</name>
</gene>
<organism evidence="12 13">
    <name type="scientific">Candidatus Eisenbergiella merdipullorum</name>
    <dbReference type="NCBI Taxonomy" id="2838553"/>
    <lineage>
        <taxon>Bacteria</taxon>
        <taxon>Bacillati</taxon>
        <taxon>Bacillota</taxon>
        <taxon>Clostridia</taxon>
        <taxon>Lachnospirales</taxon>
        <taxon>Lachnospiraceae</taxon>
        <taxon>Eisenbergiella</taxon>
    </lineage>
</organism>
<evidence type="ECO:0000256" key="3">
    <source>
        <dbReference type="ARBA" id="ARBA00023012"/>
    </source>
</evidence>
<protein>
    <recommendedName>
        <fullName evidence="1">Stage 0 sporulation protein A homolog</fullName>
    </recommendedName>
</protein>
<comment type="caution">
    <text evidence="12">The sequence shown here is derived from an EMBL/GenBank/DDBJ whole genome shotgun (WGS) entry which is preliminary data.</text>
</comment>
<keyword evidence="3" id="KW-0902">Two-component regulatory system</keyword>
<evidence type="ECO:0000259" key="10">
    <source>
        <dbReference type="PROSITE" id="PS50110"/>
    </source>
</evidence>
<dbReference type="PANTHER" id="PTHR48111:SF26">
    <property type="entry name" value="STAGE 0 SPORULATION PROTEIN A HOMOLOG"/>
    <property type="match status" value="1"/>
</dbReference>
<evidence type="ECO:0000256" key="5">
    <source>
        <dbReference type="ARBA" id="ARBA00023125"/>
    </source>
</evidence>
<dbReference type="InterPro" id="IPR039420">
    <property type="entry name" value="WalR-like"/>
</dbReference>
<dbReference type="PANTHER" id="PTHR48111">
    <property type="entry name" value="REGULATOR OF RPOS"/>
    <property type="match status" value="1"/>
</dbReference>
<dbReference type="GO" id="GO:0000976">
    <property type="term" value="F:transcription cis-regulatory region binding"/>
    <property type="evidence" value="ECO:0007669"/>
    <property type="project" value="TreeGrafter"/>
</dbReference>
<dbReference type="Gene3D" id="3.40.50.2300">
    <property type="match status" value="1"/>
</dbReference>
<dbReference type="InterPro" id="IPR036388">
    <property type="entry name" value="WH-like_DNA-bd_sf"/>
</dbReference>
<evidence type="ECO:0000313" key="12">
    <source>
        <dbReference type="EMBL" id="HJA91822.1"/>
    </source>
</evidence>
<dbReference type="Pfam" id="PF00072">
    <property type="entry name" value="Response_reg"/>
    <property type="match status" value="1"/>
</dbReference>
<evidence type="ECO:0000256" key="8">
    <source>
        <dbReference type="PROSITE-ProRule" id="PRU00169"/>
    </source>
</evidence>
<accession>A0A9D2I4C1</accession>
<dbReference type="AlphaFoldDB" id="A0A9D2I4C1"/>
<feature type="modified residue" description="4-aspartylphosphate" evidence="8">
    <location>
        <position position="38"/>
    </location>
</feature>